<comment type="caution">
    <text evidence="8">The sequence shown here is derived from an EMBL/GenBank/DDBJ whole genome shotgun (WGS) entry which is preliminary data.</text>
</comment>
<reference evidence="8 9" key="1">
    <citation type="journal article" date="2018" name="Genome Biol. Evol.">
        <title>Multiple Roots of Fruiting Body Formation in Amoebozoa.</title>
        <authorList>
            <person name="Hillmann F."/>
            <person name="Forbes G."/>
            <person name="Novohradska S."/>
            <person name="Ferling I."/>
            <person name="Riege K."/>
            <person name="Groth M."/>
            <person name="Westermann M."/>
            <person name="Marz M."/>
            <person name="Spaller T."/>
            <person name="Winckler T."/>
            <person name="Schaap P."/>
            <person name="Glockner G."/>
        </authorList>
    </citation>
    <scope>NUCLEOTIDE SEQUENCE [LARGE SCALE GENOMIC DNA]</scope>
    <source>
        <strain evidence="8 9">Jena</strain>
    </source>
</reference>
<feature type="domain" description="Protein kinase" evidence="7">
    <location>
        <begin position="33"/>
        <end position="334"/>
    </location>
</feature>
<evidence type="ECO:0000259" key="7">
    <source>
        <dbReference type="PROSITE" id="PS50011"/>
    </source>
</evidence>
<dbReference type="PANTHER" id="PTHR24056">
    <property type="entry name" value="CELL DIVISION PROTEIN KINASE"/>
    <property type="match status" value="1"/>
</dbReference>
<dbReference type="OrthoDB" id="1732493at2759"/>
<keyword evidence="2" id="KW-0723">Serine/threonine-protein kinase</keyword>
<dbReference type="InterPro" id="IPR008271">
    <property type="entry name" value="Ser/Thr_kinase_AS"/>
</dbReference>
<dbReference type="PROSITE" id="PS50011">
    <property type="entry name" value="PROTEIN_KINASE_DOM"/>
    <property type="match status" value="1"/>
</dbReference>
<dbReference type="AlphaFoldDB" id="A0A2P6N9N5"/>
<dbReference type="GO" id="GO:0007346">
    <property type="term" value="P:regulation of mitotic cell cycle"/>
    <property type="evidence" value="ECO:0007669"/>
    <property type="project" value="TreeGrafter"/>
</dbReference>
<dbReference type="GO" id="GO:0005524">
    <property type="term" value="F:ATP binding"/>
    <property type="evidence" value="ECO:0007669"/>
    <property type="project" value="UniProtKB-KW"/>
</dbReference>
<dbReference type="GO" id="GO:0010556">
    <property type="term" value="P:regulation of macromolecule biosynthetic process"/>
    <property type="evidence" value="ECO:0007669"/>
    <property type="project" value="UniProtKB-ARBA"/>
</dbReference>
<dbReference type="Gene3D" id="3.30.200.20">
    <property type="entry name" value="Phosphorylase Kinase, domain 1"/>
    <property type="match status" value="1"/>
</dbReference>
<keyword evidence="9" id="KW-1185">Reference proteome</keyword>
<organism evidence="8 9">
    <name type="scientific">Planoprotostelium fungivorum</name>
    <dbReference type="NCBI Taxonomy" id="1890364"/>
    <lineage>
        <taxon>Eukaryota</taxon>
        <taxon>Amoebozoa</taxon>
        <taxon>Evosea</taxon>
        <taxon>Variosea</taxon>
        <taxon>Cavosteliida</taxon>
        <taxon>Cavosteliaceae</taxon>
        <taxon>Planoprotostelium</taxon>
    </lineage>
</organism>
<dbReference type="STRING" id="1890364.A0A2P6N9N5"/>
<protein>
    <submittedName>
        <fullName evidence="8">Cyclin-dependent kinase 11B-like</fullName>
    </submittedName>
</protein>
<dbReference type="Proteomes" id="UP000241769">
    <property type="component" value="Unassembled WGS sequence"/>
</dbReference>
<dbReference type="GO" id="GO:0080090">
    <property type="term" value="P:regulation of primary metabolic process"/>
    <property type="evidence" value="ECO:0007669"/>
    <property type="project" value="UniProtKB-ARBA"/>
</dbReference>
<proteinExistence type="inferred from homology"/>
<dbReference type="PROSITE" id="PS00108">
    <property type="entry name" value="PROTEIN_KINASE_ST"/>
    <property type="match status" value="1"/>
</dbReference>
<keyword evidence="6" id="KW-0067">ATP-binding</keyword>
<evidence type="ECO:0000256" key="3">
    <source>
        <dbReference type="ARBA" id="ARBA00022679"/>
    </source>
</evidence>
<dbReference type="PANTHER" id="PTHR24056:SF107">
    <property type="entry name" value="CYCLIN-DEPENDENT KINASE 11A-RELATED"/>
    <property type="match status" value="1"/>
</dbReference>
<evidence type="ECO:0000256" key="1">
    <source>
        <dbReference type="ARBA" id="ARBA00006485"/>
    </source>
</evidence>
<dbReference type="InterPro" id="IPR045267">
    <property type="entry name" value="CDK11/PITSLRE_STKc"/>
</dbReference>
<dbReference type="SUPFAM" id="SSF56112">
    <property type="entry name" value="Protein kinase-like (PK-like)"/>
    <property type="match status" value="1"/>
</dbReference>
<keyword evidence="5 8" id="KW-0418">Kinase</keyword>
<dbReference type="Pfam" id="PF00069">
    <property type="entry name" value="Pkinase"/>
    <property type="match status" value="1"/>
</dbReference>
<sequence length="380" mass="43063">MGDAAENPAIRKKKETIPAYLGLLSGCRSVNNYKRLNRVQEGTYGVVFRAQDIVTKEIVALKKVKMDRETEGFPITSLREISILLTFKHPNIVDVKEVVVGSKTDSIFIVMEFVDHDLKDLMKDMKPDTRFLASEVKCLMIQLLSAMAHLHENWIIHRDLKTSNLLYNNRGILKVADFGLAREYGSPLKGYTPTVVTLWYRAPELLLGEVEPVPTFFNSREGTKLYTPAIDMWSVGCIFAELITKEALMQGRSEIDQLDRMCRLLGPPNEQTWPGMKDLPLAKSFNFSRKLEGDLRQKMGSQITENGYRLLSSLLAWDPEQRPTAAEALAHPYFTESPAKKVEFMPTWPSAHDGSSRKRGREDAIDEAALQKKLASVMKR</sequence>
<dbReference type="FunFam" id="3.30.200.20:FF:000172">
    <property type="entry name" value="cyclin-dependent kinase G-2 isoform X1"/>
    <property type="match status" value="1"/>
</dbReference>
<dbReference type="InterPro" id="IPR000719">
    <property type="entry name" value="Prot_kinase_dom"/>
</dbReference>
<comment type="similarity">
    <text evidence="1">Belongs to the protein kinase superfamily. CMGC Ser/Thr protein kinase family. CDC2/CDKX subfamily.</text>
</comment>
<dbReference type="InterPro" id="IPR050108">
    <property type="entry name" value="CDK"/>
</dbReference>
<dbReference type="SMART" id="SM00220">
    <property type="entry name" value="S_TKc"/>
    <property type="match status" value="1"/>
</dbReference>
<keyword evidence="3" id="KW-0808">Transferase</keyword>
<dbReference type="FunCoup" id="A0A2P6N9N5">
    <property type="interactions" value="45"/>
</dbReference>
<gene>
    <name evidence="8" type="ORF">PROFUN_11633</name>
</gene>
<dbReference type="InParanoid" id="A0A2P6N9N5"/>
<dbReference type="FunFam" id="1.10.510.10:FF:000533">
    <property type="entry name" value="cyclin-dependent kinase 10"/>
    <property type="match status" value="1"/>
</dbReference>
<evidence type="ECO:0000313" key="8">
    <source>
        <dbReference type="EMBL" id="PRP80674.1"/>
    </source>
</evidence>
<evidence type="ECO:0000256" key="2">
    <source>
        <dbReference type="ARBA" id="ARBA00022527"/>
    </source>
</evidence>
<dbReference type="InterPro" id="IPR011009">
    <property type="entry name" value="Kinase-like_dom_sf"/>
</dbReference>
<dbReference type="GO" id="GO:0005634">
    <property type="term" value="C:nucleus"/>
    <property type="evidence" value="ECO:0007669"/>
    <property type="project" value="TreeGrafter"/>
</dbReference>
<name>A0A2P6N9N5_9EUKA</name>
<dbReference type="Gene3D" id="1.10.510.10">
    <property type="entry name" value="Transferase(Phosphotransferase) domain 1"/>
    <property type="match status" value="1"/>
</dbReference>
<accession>A0A2P6N9N5</accession>
<evidence type="ECO:0000256" key="5">
    <source>
        <dbReference type="ARBA" id="ARBA00022777"/>
    </source>
</evidence>
<dbReference type="EMBL" id="MDYQ01000141">
    <property type="protein sequence ID" value="PRP80674.1"/>
    <property type="molecule type" value="Genomic_DNA"/>
</dbReference>
<dbReference type="GO" id="GO:0004674">
    <property type="term" value="F:protein serine/threonine kinase activity"/>
    <property type="evidence" value="ECO:0007669"/>
    <property type="project" value="UniProtKB-KW"/>
</dbReference>
<dbReference type="CDD" id="cd07843">
    <property type="entry name" value="STKc_CDC2L1"/>
    <property type="match status" value="1"/>
</dbReference>
<evidence type="ECO:0000256" key="6">
    <source>
        <dbReference type="ARBA" id="ARBA00022840"/>
    </source>
</evidence>
<evidence type="ECO:0000256" key="4">
    <source>
        <dbReference type="ARBA" id="ARBA00022741"/>
    </source>
</evidence>
<keyword evidence="4" id="KW-0547">Nucleotide-binding</keyword>
<evidence type="ECO:0000313" key="9">
    <source>
        <dbReference type="Proteomes" id="UP000241769"/>
    </source>
</evidence>